<dbReference type="Pfam" id="PF13578">
    <property type="entry name" value="Methyltransf_24"/>
    <property type="match status" value="1"/>
</dbReference>
<reference evidence="2" key="1">
    <citation type="journal article" date="2019" name="Int. J. Syst. Evol. Microbiol.">
        <title>The Global Catalogue of Microorganisms (GCM) 10K type strain sequencing project: providing services to taxonomists for standard genome sequencing and annotation.</title>
        <authorList>
            <consortium name="The Broad Institute Genomics Platform"/>
            <consortium name="The Broad Institute Genome Sequencing Center for Infectious Disease"/>
            <person name="Wu L."/>
            <person name="Ma J."/>
        </authorList>
    </citation>
    <scope>NUCLEOTIDE SEQUENCE [LARGE SCALE GENOMIC DNA]</scope>
    <source>
        <strain evidence="2">KCTC 62102</strain>
    </source>
</reference>
<name>A0ABV7E2E9_9RHOB</name>
<proteinExistence type="predicted"/>
<dbReference type="GO" id="GO:0008168">
    <property type="term" value="F:methyltransferase activity"/>
    <property type="evidence" value="ECO:0007669"/>
    <property type="project" value="UniProtKB-KW"/>
</dbReference>
<protein>
    <submittedName>
        <fullName evidence="1">Class I SAM-dependent methyltransferase</fullName>
        <ecNumber evidence="1">2.1.1.-</ecNumber>
    </submittedName>
</protein>
<dbReference type="CDD" id="cd02440">
    <property type="entry name" value="AdoMet_MTases"/>
    <property type="match status" value="1"/>
</dbReference>
<gene>
    <name evidence="1" type="ORF">ACFOD6_22215</name>
</gene>
<dbReference type="InterPro" id="IPR029063">
    <property type="entry name" value="SAM-dependent_MTases_sf"/>
</dbReference>
<dbReference type="SUPFAM" id="SSF53335">
    <property type="entry name" value="S-adenosyl-L-methionine-dependent methyltransferases"/>
    <property type="match status" value="1"/>
</dbReference>
<keyword evidence="2" id="KW-1185">Reference proteome</keyword>
<dbReference type="RefSeq" id="WP_197643593.1">
    <property type="nucleotide sequence ID" value="NZ_JAEACP010000009.1"/>
</dbReference>
<keyword evidence="1" id="KW-0808">Transferase</keyword>
<organism evidence="1 2">
    <name type="scientific">Tabrizicola soli</name>
    <dbReference type="NCBI Taxonomy" id="2185115"/>
    <lineage>
        <taxon>Bacteria</taxon>
        <taxon>Pseudomonadati</taxon>
        <taxon>Pseudomonadota</taxon>
        <taxon>Alphaproteobacteria</taxon>
        <taxon>Rhodobacterales</taxon>
        <taxon>Paracoccaceae</taxon>
        <taxon>Tabrizicola</taxon>
    </lineage>
</organism>
<comment type="caution">
    <text evidence="1">The sequence shown here is derived from an EMBL/GenBank/DDBJ whole genome shotgun (WGS) entry which is preliminary data.</text>
</comment>
<evidence type="ECO:0000313" key="1">
    <source>
        <dbReference type="EMBL" id="MFC3088765.1"/>
    </source>
</evidence>
<keyword evidence="1" id="KW-0489">Methyltransferase</keyword>
<accession>A0ABV7E2E9</accession>
<dbReference type="EC" id="2.1.1.-" evidence="1"/>
<dbReference type="Proteomes" id="UP001595445">
    <property type="component" value="Unassembled WGS sequence"/>
</dbReference>
<dbReference type="EMBL" id="JBHRSM010000055">
    <property type="protein sequence ID" value="MFC3088765.1"/>
    <property type="molecule type" value="Genomic_DNA"/>
</dbReference>
<dbReference type="GO" id="GO:0032259">
    <property type="term" value="P:methylation"/>
    <property type="evidence" value="ECO:0007669"/>
    <property type="project" value="UniProtKB-KW"/>
</dbReference>
<sequence>MRHLPEVIAEAAARAPRVAVTCRPGTARWNVIDPLPASGNIGIELGVAAGSFSARMMQSGRFARFYGVDAYSDGHSAREYKAALLATGLASDYRLLRLAFAQAVDLFPDASFDFIYVDGFAHGGLEGGRTLADWYPKLKPGGIMAGDDYDAKYWPLVVWAVHEAAAQLGTGLEVTDLVQDATYNRFPSWSFTRPGDGPETLTFSPELQAIADAERARIDEIRRQKRLQQRRARHR</sequence>
<dbReference type="Gene3D" id="3.40.50.150">
    <property type="entry name" value="Vaccinia Virus protein VP39"/>
    <property type="match status" value="1"/>
</dbReference>
<evidence type="ECO:0000313" key="2">
    <source>
        <dbReference type="Proteomes" id="UP001595445"/>
    </source>
</evidence>